<comment type="caution">
    <text evidence="1">The sequence shown here is derived from an EMBL/GenBank/DDBJ whole genome shotgun (WGS) entry which is preliminary data.</text>
</comment>
<dbReference type="Gene3D" id="1.25.10.90">
    <property type="match status" value="1"/>
</dbReference>
<organism evidence="1 2">
    <name type="scientific">Zhihengliuella salsuginis</name>
    <dbReference type="NCBI Taxonomy" id="578222"/>
    <lineage>
        <taxon>Bacteria</taxon>
        <taxon>Bacillati</taxon>
        <taxon>Actinomycetota</taxon>
        <taxon>Actinomycetes</taxon>
        <taxon>Micrococcales</taxon>
        <taxon>Micrococcaceae</taxon>
        <taxon>Zhihengliuella</taxon>
    </lineage>
</organism>
<dbReference type="RefSeq" id="WP_189348156.1">
    <property type="nucleotide sequence ID" value="NZ_BMXK01000001.1"/>
</dbReference>
<name>A0ABQ3G9W8_9MICC</name>
<gene>
    <name evidence="1" type="ORF">GCM10008096_01060</name>
</gene>
<dbReference type="CDD" id="cd06561">
    <property type="entry name" value="AlkD_like"/>
    <property type="match status" value="1"/>
</dbReference>
<dbReference type="Pfam" id="PF08713">
    <property type="entry name" value="DNA_alkylation"/>
    <property type="match status" value="1"/>
</dbReference>
<dbReference type="InterPro" id="IPR016024">
    <property type="entry name" value="ARM-type_fold"/>
</dbReference>
<dbReference type="EMBL" id="BMXK01000001">
    <property type="protein sequence ID" value="GHC99180.1"/>
    <property type="molecule type" value="Genomic_DNA"/>
</dbReference>
<accession>A0ABQ3G9W8</accession>
<dbReference type="PANTHER" id="PTHR34070:SF1">
    <property type="entry name" value="DNA ALKYLATION REPAIR PROTEIN"/>
    <property type="match status" value="1"/>
</dbReference>
<reference evidence="2" key="1">
    <citation type="journal article" date="2019" name="Int. J. Syst. Evol. Microbiol.">
        <title>The Global Catalogue of Microorganisms (GCM) 10K type strain sequencing project: providing services to taxonomists for standard genome sequencing and annotation.</title>
        <authorList>
            <consortium name="The Broad Institute Genomics Platform"/>
            <consortium name="The Broad Institute Genome Sequencing Center for Infectious Disease"/>
            <person name="Wu L."/>
            <person name="Ma J."/>
        </authorList>
    </citation>
    <scope>NUCLEOTIDE SEQUENCE [LARGE SCALE GENOMIC DNA]</scope>
    <source>
        <strain evidence="2">KCTC 19466</strain>
    </source>
</reference>
<proteinExistence type="predicted"/>
<evidence type="ECO:0000313" key="2">
    <source>
        <dbReference type="Proteomes" id="UP000642819"/>
    </source>
</evidence>
<dbReference type="Proteomes" id="UP000642819">
    <property type="component" value="Unassembled WGS sequence"/>
</dbReference>
<dbReference type="InterPro" id="IPR014825">
    <property type="entry name" value="DNA_alkylation"/>
</dbReference>
<protein>
    <recommendedName>
        <fullName evidence="3">3-methyladenine DNA glycosylase AlkD</fullName>
    </recommendedName>
</protein>
<keyword evidence="2" id="KW-1185">Reference proteome</keyword>
<sequence>MNAADLLAELESVADPGTHPNRHYRGDGPVLGVRMGTLFGIAKRFTGLPLAQVDELLDEPAYEPRLAAFCILDFAVRARGATGAERADRYELYLARHDRIDAWDMVDRAAPRVVGDYLRDRSRRPLFALAESEDPLRRRTAITAPLAYTRPPDTEGIADLLTIAERLLHDPDPLVAKPVGTALKHAGGAAPDAVKDFLNRLGDRVPTPIQRAAQEKLPG</sequence>
<evidence type="ECO:0008006" key="3">
    <source>
        <dbReference type="Google" id="ProtNLM"/>
    </source>
</evidence>
<evidence type="ECO:0000313" key="1">
    <source>
        <dbReference type="EMBL" id="GHC99180.1"/>
    </source>
</evidence>
<dbReference type="SUPFAM" id="SSF48371">
    <property type="entry name" value="ARM repeat"/>
    <property type="match status" value="1"/>
</dbReference>
<dbReference type="PANTHER" id="PTHR34070">
    <property type="entry name" value="ARMADILLO-TYPE FOLD"/>
    <property type="match status" value="1"/>
</dbReference>